<dbReference type="OrthoDB" id="571184at2"/>
<accession>A0A1Z4LPF5</accession>
<evidence type="ECO:0000313" key="2">
    <source>
        <dbReference type="Proteomes" id="UP000218418"/>
    </source>
</evidence>
<dbReference type="EMBL" id="AP018227">
    <property type="protein sequence ID" value="BAY83106.1"/>
    <property type="molecule type" value="Genomic_DNA"/>
</dbReference>
<sequence length="395" mass="45508">MSENQPREFDAVLGGSTSPIFTSAVLGGIEGVKLRLQSKNVDVRFDALWDALNYGEAGLDLIAQRLHDYYGKVSRYAELLLRERGGEKGKQALLDYNPWKYLTTIESWKTQKYKPEVGIVFPFGKMYLIRNKIQFKALIEDPLVKQVEALKFEFFGNNLHRRQNFEEFLGDFVKAQSFFPNLKGLFIGSPFYFNKHSDVRIHNIYPILKAFPKLEFLQFRGYADNENFLKLNLEILEVHNPVDGSFVKTRPLELSNLKTLIIEFNNLTKYNFAKICDLNLPALEYFKLKLGFYICFEDIEDIMSILLGEQFPNLIYLGIDGYADKIIGSLNQSPLMESLRILDLSHAGLKSLENIDLSESSILNRLHTLNLYKNRLSSSMIDELSKLKCQVITHK</sequence>
<dbReference type="Gene3D" id="3.80.10.10">
    <property type="entry name" value="Ribonuclease Inhibitor"/>
    <property type="match status" value="1"/>
</dbReference>
<reference evidence="1 2" key="1">
    <citation type="submission" date="2017-06" db="EMBL/GenBank/DDBJ databases">
        <title>Genome sequencing of cyanobaciteial culture collection at National Institute for Environmental Studies (NIES).</title>
        <authorList>
            <person name="Hirose Y."/>
            <person name="Shimura Y."/>
            <person name="Fujisawa T."/>
            <person name="Nakamura Y."/>
            <person name="Kawachi M."/>
        </authorList>
    </citation>
    <scope>NUCLEOTIDE SEQUENCE [LARGE SCALE GENOMIC DNA]</scope>
    <source>
        <strain evidence="1 2">NIES-267</strain>
    </source>
</reference>
<name>A0A1Z4LPF5_9CYAN</name>
<dbReference type="Proteomes" id="UP000218418">
    <property type="component" value="Chromosome"/>
</dbReference>
<dbReference type="SUPFAM" id="SSF52047">
    <property type="entry name" value="RNI-like"/>
    <property type="match status" value="1"/>
</dbReference>
<dbReference type="AlphaFoldDB" id="A0A1Z4LPF5"/>
<organism evidence="1 2">
    <name type="scientific">Calothrix parasitica NIES-267</name>
    <dbReference type="NCBI Taxonomy" id="1973488"/>
    <lineage>
        <taxon>Bacteria</taxon>
        <taxon>Bacillati</taxon>
        <taxon>Cyanobacteriota</taxon>
        <taxon>Cyanophyceae</taxon>
        <taxon>Nostocales</taxon>
        <taxon>Calotrichaceae</taxon>
        <taxon>Calothrix</taxon>
    </lineage>
</organism>
<keyword evidence="2" id="KW-1185">Reference proteome</keyword>
<gene>
    <name evidence="1" type="ORF">NIES267_25920</name>
</gene>
<protein>
    <submittedName>
        <fullName evidence="1">GUN4 domain protein</fullName>
    </submittedName>
</protein>
<proteinExistence type="predicted"/>
<dbReference type="InterPro" id="IPR001611">
    <property type="entry name" value="Leu-rich_rpt"/>
</dbReference>
<dbReference type="PROSITE" id="PS51450">
    <property type="entry name" value="LRR"/>
    <property type="match status" value="1"/>
</dbReference>
<dbReference type="InterPro" id="IPR032675">
    <property type="entry name" value="LRR_dom_sf"/>
</dbReference>
<evidence type="ECO:0000313" key="1">
    <source>
        <dbReference type="EMBL" id="BAY83106.1"/>
    </source>
</evidence>